<reference evidence="1" key="1">
    <citation type="submission" date="2020-11" db="EMBL/GenBank/DDBJ databases">
        <title>Antibiotic susceptibility profiles of Pediococcus pentosaceus from various origins and their implications for the safety assessment of strains with food-technology applications.</title>
        <authorList>
            <person name="Shani N."/>
            <person name="Oberhaensli S."/>
            <person name="Arias E."/>
        </authorList>
    </citation>
    <scope>NUCLEOTIDE SEQUENCE</scope>
    <source>
        <strain evidence="1">FAM 19164</strain>
    </source>
</reference>
<gene>
    <name evidence="1" type="ORF">ITQ97_09930</name>
</gene>
<sequence>MPYKEEAHSVQSRVSKSYTLKPEIAEELAQRAEAQELTASRYLEKVLRDVFKFAKSL</sequence>
<comment type="caution">
    <text evidence="1">The sequence shown here is derived from an EMBL/GenBank/DDBJ whole genome shotgun (WGS) entry which is preliminary data.</text>
</comment>
<evidence type="ECO:0000313" key="1">
    <source>
        <dbReference type="EMBL" id="MBF7128100.1"/>
    </source>
</evidence>
<dbReference type="AlphaFoldDB" id="A0AA40XAL6"/>
<organism evidence="1 2">
    <name type="scientific">Pediococcus pentosaceus</name>
    <dbReference type="NCBI Taxonomy" id="1255"/>
    <lineage>
        <taxon>Bacteria</taxon>
        <taxon>Bacillati</taxon>
        <taxon>Bacillota</taxon>
        <taxon>Bacilli</taxon>
        <taxon>Lactobacillales</taxon>
        <taxon>Lactobacillaceae</taxon>
        <taxon>Pediococcus</taxon>
    </lineage>
</organism>
<proteinExistence type="predicted"/>
<accession>A0AA40XAL6</accession>
<dbReference type="EMBL" id="JADOFV010000007">
    <property type="protein sequence ID" value="MBF7128100.1"/>
    <property type="molecule type" value="Genomic_DNA"/>
</dbReference>
<name>A0AA40XAL6_PEDPE</name>
<protein>
    <submittedName>
        <fullName evidence="1">Uncharacterized protein</fullName>
    </submittedName>
</protein>
<dbReference type="RefSeq" id="WP_159232342.1">
    <property type="nucleotide sequence ID" value="NZ_JADOFN010000006.1"/>
</dbReference>
<dbReference type="Proteomes" id="UP000743107">
    <property type="component" value="Unassembled WGS sequence"/>
</dbReference>
<evidence type="ECO:0000313" key="2">
    <source>
        <dbReference type="Proteomes" id="UP000743107"/>
    </source>
</evidence>